<feature type="transmembrane region" description="Helical" evidence="6">
    <location>
        <begin position="303"/>
        <end position="321"/>
    </location>
</feature>
<evidence type="ECO:0000313" key="10">
    <source>
        <dbReference type="Proteomes" id="UP001163878"/>
    </source>
</evidence>
<dbReference type="EC" id="1.6.5.-" evidence="9"/>
<dbReference type="RefSeq" id="WP_264246389.1">
    <property type="nucleotide sequence ID" value="NZ_CP107567.1"/>
</dbReference>
<sequence length="666" mass="68207">MTTTTLAVLVPLLPFLGAAAGLLLGRTAPGFVRPLAVLPTLAAAALAVVVAVRQGGGKAIDAATQLTPTGSVPIDLALHLDGFAVLAAVLVGVVASCVQIYSTGYLRDDPRYPSYAALISLFTSAMLLVVYSGDLMVLLVGWEIMGICSYFLVGHYWETPEARAASLKAFLVTKLGDVPFLIGLFALAADAGTFRITGILGAVAADAVNHPTLIALLLLAGVAGKSAQFPLHTWLPDAMAGPTPVSALIHAATMVAAGIYFVARLLPLFAASAAAMTVLAVMAAVTMVGSALAALAQDDIKRVLAYSTIGQLGYMSGALAVGDRGAAVFHLLSHGAFKALLFLAAGVIIHAAGTNSLAAMSRMSGLAKRVPDAYWTMTVALLALAAIPPFAGFFSKEAVLVAAEHTALGDSAVAPTTAGWFVLVAALLTALLTAAYAIRLWLLAFRGRGTEAPDHGRQPLSMTTVLWVLAVPSLAFGLTAGRLPGWFDGHALTPTVTTAVLGTGVALVGGLITYGAWRHSTAVAARTPIGAVAAHPEAEPAVSEAEAIATHVPAYGDIAAAPDPADPARLLLGPLHRHAAAGFHVDALYTALFVRPVRAGAQLVSFLDREVVDTYVRGSGTGTRWLGTAVRRAQTGNVQTYLSALLAGSVVLAIAAVVLSNVNAGS</sequence>
<feature type="domain" description="NADH:quinone oxidoreductase/Mrp antiporter transmembrane" evidence="7">
    <location>
        <begin position="132"/>
        <end position="403"/>
    </location>
</feature>
<dbReference type="NCBIfam" id="TIGR01974">
    <property type="entry name" value="NDH_I_L"/>
    <property type="match status" value="1"/>
</dbReference>
<feature type="transmembrane region" description="Helical" evidence="6">
    <location>
        <begin position="137"/>
        <end position="157"/>
    </location>
</feature>
<dbReference type="PANTHER" id="PTHR42829:SF2">
    <property type="entry name" value="NADH-UBIQUINONE OXIDOREDUCTASE CHAIN 5"/>
    <property type="match status" value="1"/>
</dbReference>
<organism evidence="9 10">
    <name type="scientific">Streptomyces peucetius</name>
    <dbReference type="NCBI Taxonomy" id="1950"/>
    <lineage>
        <taxon>Bacteria</taxon>
        <taxon>Bacillati</taxon>
        <taxon>Actinomycetota</taxon>
        <taxon>Actinomycetes</taxon>
        <taxon>Kitasatosporales</taxon>
        <taxon>Streptomycetaceae</taxon>
        <taxon>Streptomyces</taxon>
    </lineage>
</organism>
<dbReference type="GO" id="GO:0016491">
    <property type="term" value="F:oxidoreductase activity"/>
    <property type="evidence" value="ECO:0007669"/>
    <property type="project" value="UniProtKB-KW"/>
</dbReference>
<keyword evidence="9" id="KW-0560">Oxidoreductase</keyword>
<feature type="transmembrane region" description="Helical" evidence="6">
    <location>
        <begin position="169"/>
        <end position="187"/>
    </location>
</feature>
<evidence type="ECO:0000256" key="5">
    <source>
        <dbReference type="RuleBase" id="RU000320"/>
    </source>
</evidence>
<feature type="transmembrane region" description="Helical" evidence="6">
    <location>
        <begin position="373"/>
        <end position="394"/>
    </location>
</feature>
<feature type="transmembrane region" description="Helical" evidence="6">
    <location>
        <begin position="112"/>
        <end position="131"/>
    </location>
</feature>
<dbReference type="InterPro" id="IPR001516">
    <property type="entry name" value="Proton_antipo_N"/>
</dbReference>
<keyword evidence="10" id="KW-1185">Reference proteome</keyword>
<protein>
    <submittedName>
        <fullName evidence="9">NADH-quinone oxidoreductase subunit L</fullName>
        <ecNumber evidence="9">1.6.5.-</ecNumber>
    </submittedName>
</protein>
<feature type="transmembrane region" description="Helical" evidence="6">
    <location>
        <begin position="199"/>
        <end position="224"/>
    </location>
</feature>
<feature type="transmembrane region" description="Helical" evidence="6">
    <location>
        <begin position="76"/>
        <end position="100"/>
    </location>
</feature>
<proteinExistence type="predicted"/>
<feature type="transmembrane region" description="Helical" evidence="6">
    <location>
        <begin position="418"/>
        <end position="438"/>
    </location>
</feature>
<comment type="subcellular location">
    <subcellularLocation>
        <location evidence="1">Endomembrane system</location>
        <topology evidence="1">Multi-pass membrane protein</topology>
    </subcellularLocation>
    <subcellularLocation>
        <location evidence="5">Membrane</location>
        <topology evidence="5">Multi-pass membrane protein</topology>
    </subcellularLocation>
</comment>
<feature type="transmembrane region" description="Helical" evidence="6">
    <location>
        <begin position="327"/>
        <end position="352"/>
    </location>
</feature>
<evidence type="ECO:0000256" key="3">
    <source>
        <dbReference type="ARBA" id="ARBA00022989"/>
    </source>
</evidence>
<feature type="domain" description="NADH-Ubiquinone oxidoreductase (complex I) chain 5 N-terminal" evidence="8">
    <location>
        <begin position="68"/>
        <end position="115"/>
    </location>
</feature>
<reference evidence="9" key="1">
    <citation type="submission" date="2022-10" db="EMBL/GenBank/DDBJ databases">
        <title>Cytochrome P450 Catalyzes Benzene Ring Formation in the Biosynthesis of Trialkyl-Substituted Aromatic Polyketides.</title>
        <authorList>
            <person name="Zhao E."/>
            <person name="Ge H."/>
        </authorList>
    </citation>
    <scope>NUCLEOTIDE SEQUENCE</scope>
    <source>
        <strain evidence="9">NA0869</strain>
    </source>
</reference>
<feature type="transmembrane region" description="Helical" evidence="6">
    <location>
        <begin position="245"/>
        <end position="263"/>
    </location>
</feature>
<dbReference type="PANTHER" id="PTHR42829">
    <property type="entry name" value="NADH-UBIQUINONE OXIDOREDUCTASE CHAIN 5"/>
    <property type="match status" value="1"/>
</dbReference>
<feature type="transmembrane region" description="Helical" evidence="6">
    <location>
        <begin position="6"/>
        <end position="24"/>
    </location>
</feature>
<dbReference type="EMBL" id="CP107567">
    <property type="protein sequence ID" value="UYQ63774.1"/>
    <property type="molecule type" value="Genomic_DNA"/>
</dbReference>
<evidence type="ECO:0000256" key="1">
    <source>
        <dbReference type="ARBA" id="ARBA00004127"/>
    </source>
</evidence>
<feature type="transmembrane region" description="Helical" evidence="6">
    <location>
        <begin position="269"/>
        <end position="296"/>
    </location>
</feature>
<dbReference type="Gene3D" id="1.20.5.2700">
    <property type="match status" value="1"/>
</dbReference>
<feature type="transmembrane region" description="Helical" evidence="6">
    <location>
        <begin position="498"/>
        <end position="517"/>
    </location>
</feature>
<keyword evidence="3 6" id="KW-1133">Transmembrane helix</keyword>
<keyword evidence="2 5" id="KW-0812">Transmembrane</keyword>
<feature type="transmembrane region" description="Helical" evidence="6">
    <location>
        <begin position="36"/>
        <end position="56"/>
    </location>
</feature>
<name>A0ABY6IAN8_STRPE</name>
<evidence type="ECO:0000256" key="4">
    <source>
        <dbReference type="ARBA" id="ARBA00023136"/>
    </source>
</evidence>
<dbReference type="Proteomes" id="UP001163878">
    <property type="component" value="Chromosome"/>
</dbReference>
<evidence type="ECO:0000259" key="7">
    <source>
        <dbReference type="Pfam" id="PF00361"/>
    </source>
</evidence>
<feature type="transmembrane region" description="Helical" evidence="6">
    <location>
        <begin position="459"/>
        <end position="478"/>
    </location>
</feature>
<dbReference type="PRINTS" id="PR01435">
    <property type="entry name" value="NPOXDRDTASE5"/>
</dbReference>
<evidence type="ECO:0000313" key="9">
    <source>
        <dbReference type="EMBL" id="UYQ63774.1"/>
    </source>
</evidence>
<dbReference type="InterPro" id="IPR018393">
    <property type="entry name" value="NADHpl_OxRdtase_5_subgr"/>
</dbReference>
<evidence type="ECO:0000259" key="8">
    <source>
        <dbReference type="Pfam" id="PF00662"/>
    </source>
</evidence>
<dbReference type="InterPro" id="IPR001750">
    <property type="entry name" value="ND/Mrp_TM"/>
</dbReference>
<dbReference type="Pfam" id="PF00361">
    <property type="entry name" value="Proton_antipo_M"/>
    <property type="match status" value="1"/>
</dbReference>
<gene>
    <name evidence="9" type="ORF">OGH68_21460</name>
</gene>
<accession>A0ABY6IAN8</accession>
<keyword evidence="4 6" id="KW-0472">Membrane</keyword>
<evidence type="ECO:0000256" key="6">
    <source>
        <dbReference type="SAM" id="Phobius"/>
    </source>
</evidence>
<dbReference type="InterPro" id="IPR003945">
    <property type="entry name" value="NU5C-like"/>
</dbReference>
<dbReference type="PRINTS" id="PR01434">
    <property type="entry name" value="NADHDHGNASE5"/>
</dbReference>
<feature type="transmembrane region" description="Helical" evidence="6">
    <location>
        <begin position="641"/>
        <end position="662"/>
    </location>
</feature>
<evidence type="ECO:0000256" key="2">
    <source>
        <dbReference type="ARBA" id="ARBA00022692"/>
    </source>
</evidence>
<dbReference type="Pfam" id="PF00662">
    <property type="entry name" value="Proton_antipo_N"/>
    <property type="match status" value="1"/>
</dbReference>